<dbReference type="PANTHER" id="PTHR42953">
    <property type="entry name" value="HIGH-AFFINITY ZINC UPTAKE SYSTEM PROTEIN ZNUA-RELATED"/>
    <property type="match status" value="1"/>
</dbReference>
<dbReference type="InterPro" id="IPR006128">
    <property type="entry name" value="Lipoprotein_PsaA-like"/>
</dbReference>
<evidence type="ECO:0000256" key="3">
    <source>
        <dbReference type="ARBA" id="ARBA00022729"/>
    </source>
</evidence>
<sequence length="323" mass="35561">MFRKIVLLITLLFISLLLTAGCGGKGKPAPTSTAGDKIKVVATIYPVYEFAKQVGGDKIDLVMLIPPGAEPHEWEPTAKDLITIKSAKVFLYNGAGFEPVDKLLHKEVLGNAAAIEVSKGIPLISGIEDNDEDDEHEGHDHDKQHAGHQHVVDPHVWLDPEYAKVEVNNIAQALSQVDPANSEYYRVNAEKYNAELTKLHGEFQSGLAGAVRKEIVTTHAAFQYLAKRYKLQQTPIMGLSPDAEPTPDKMASIVRFCREKQVTTIFFETLVSPKLAETIAKETGAKLLVLNPIDGLTEDDLKQGKNYLSMMRQNLANLKQAVN</sequence>
<dbReference type="OrthoDB" id="9810636at2"/>
<evidence type="ECO:0000256" key="2">
    <source>
        <dbReference type="ARBA" id="ARBA00022448"/>
    </source>
</evidence>
<keyword evidence="7" id="KW-1185">Reference proteome</keyword>
<protein>
    <submittedName>
        <fullName evidence="6">Zinc transport system substrate-binding protein</fullName>
    </submittedName>
</protein>
<evidence type="ECO:0000313" key="7">
    <source>
        <dbReference type="Proteomes" id="UP000295063"/>
    </source>
</evidence>
<dbReference type="AlphaFoldDB" id="A0A4R1PZ79"/>
<evidence type="ECO:0000256" key="1">
    <source>
        <dbReference type="ARBA" id="ARBA00011028"/>
    </source>
</evidence>
<dbReference type="InterPro" id="IPR006127">
    <property type="entry name" value="ZnuA-like"/>
</dbReference>
<proteinExistence type="inferred from homology"/>
<accession>A0A4R1PZ79</accession>
<evidence type="ECO:0000256" key="4">
    <source>
        <dbReference type="RuleBase" id="RU003512"/>
    </source>
</evidence>
<keyword evidence="3" id="KW-0732">Signal</keyword>
<evidence type="ECO:0000313" key="6">
    <source>
        <dbReference type="EMBL" id="TCL38181.1"/>
    </source>
</evidence>
<dbReference type="GO" id="GO:0007155">
    <property type="term" value="P:cell adhesion"/>
    <property type="evidence" value="ECO:0007669"/>
    <property type="project" value="InterPro"/>
</dbReference>
<dbReference type="Gene3D" id="3.40.50.1980">
    <property type="entry name" value="Nitrogenase molybdenum iron protein domain"/>
    <property type="match status" value="2"/>
</dbReference>
<dbReference type="InterPro" id="IPR006129">
    <property type="entry name" value="AdhesinB"/>
</dbReference>
<dbReference type="PROSITE" id="PS51257">
    <property type="entry name" value="PROKAR_LIPOPROTEIN"/>
    <property type="match status" value="1"/>
</dbReference>
<dbReference type="PANTHER" id="PTHR42953:SF3">
    <property type="entry name" value="HIGH-AFFINITY ZINC UPTAKE SYSTEM PROTEIN ZNUA"/>
    <property type="match status" value="1"/>
</dbReference>
<dbReference type="PRINTS" id="PR00690">
    <property type="entry name" value="ADHESNFAMILY"/>
</dbReference>
<dbReference type="PRINTS" id="PR00691">
    <property type="entry name" value="ADHESINB"/>
</dbReference>
<dbReference type="Pfam" id="PF01297">
    <property type="entry name" value="ZnuA"/>
    <property type="match status" value="1"/>
</dbReference>
<dbReference type="CDD" id="cd01017">
    <property type="entry name" value="AdcA"/>
    <property type="match status" value="1"/>
</dbReference>
<feature type="region of interest" description="Disordered" evidence="5">
    <location>
        <begin position="126"/>
        <end position="148"/>
    </location>
</feature>
<dbReference type="EMBL" id="SLUI01000004">
    <property type="protein sequence ID" value="TCL38181.1"/>
    <property type="molecule type" value="Genomic_DNA"/>
</dbReference>
<keyword evidence="2 4" id="KW-0813">Transport</keyword>
<reference evidence="6 7" key="1">
    <citation type="submission" date="2019-03" db="EMBL/GenBank/DDBJ databases">
        <title>Genomic Encyclopedia of Type Strains, Phase IV (KMG-IV): sequencing the most valuable type-strain genomes for metagenomic binning, comparative biology and taxonomic classification.</title>
        <authorList>
            <person name="Goeker M."/>
        </authorList>
    </citation>
    <scope>NUCLEOTIDE SEQUENCE [LARGE SCALE GENOMIC DNA]</scope>
    <source>
        <strain evidence="6 7">DSM 15969</strain>
    </source>
</reference>
<name>A0A4R1PZ79_9FIRM</name>
<dbReference type="SUPFAM" id="SSF53807">
    <property type="entry name" value="Helical backbone' metal receptor"/>
    <property type="match status" value="1"/>
</dbReference>
<evidence type="ECO:0000256" key="5">
    <source>
        <dbReference type="SAM" id="MobiDB-lite"/>
    </source>
</evidence>
<dbReference type="InterPro" id="IPR050492">
    <property type="entry name" value="Bact_metal-bind_prot9"/>
</dbReference>
<dbReference type="GO" id="GO:0030001">
    <property type="term" value="P:metal ion transport"/>
    <property type="evidence" value="ECO:0007669"/>
    <property type="project" value="InterPro"/>
</dbReference>
<dbReference type="GO" id="GO:0046872">
    <property type="term" value="F:metal ion binding"/>
    <property type="evidence" value="ECO:0007669"/>
    <property type="project" value="InterPro"/>
</dbReference>
<comment type="similarity">
    <text evidence="1 4">Belongs to the bacterial solute-binding protein 9 family.</text>
</comment>
<organism evidence="6 7">
    <name type="scientific">Anaerospora hongkongensis</name>
    <dbReference type="NCBI Taxonomy" id="244830"/>
    <lineage>
        <taxon>Bacteria</taxon>
        <taxon>Bacillati</taxon>
        <taxon>Bacillota</taxon>
        <taxon>Negativicutes</taxon>
        <taxon>Selenomonadales</taxon>
        <taxon>Sporomusaceae</taxon>
        <taxon>Anaerospora</taxon>
    </lineage>
</organism>
<dbReference type="RefSeq" id="WP_132077765.1">
    <property type="nucleotide sequence ID" value="NZ_SLUI01000004.1"/>
</dbReference>
<comment type="caution">
    <text evidence="6">The sequence shown here is derived from an EMBL/GenBank/DDBJ whole genome shotgun (WGS) entry which is preliminary data.</text>
</comment>
<gene>
    <name evidence="6" type="ORF">EV210_104149</name>
</gene>
<dbReference type="Proteomes" id="UP000295063">
    <property type="component" value="Unassembled WGS sequence"/>
</dbReference>
<feature type="compositionally biased region" description="Basic and acidic residues" evidence="5">
    <location>
        <begin position="136"/>
        <end position="148"/>
    </location>
</feature>